<name>A0A7M1B821_9BACT</name>
<dbReference type="AlphaFoldDB" id="A0A7M1B821"/>
<evidence type="ECO:0000256" key="1">
    <source>
        <dbReference type="SAM" id="SignalP"/>
    </source>
</evidence>
<dbReference type="EMBL" id="CP041406">
    <property type="protein sequence ID" value="QOP45815.1"/>
    <property type="molecule type" value="Genomic_DNA"/>
</dbReference>
<feature type="signal peptide" evidence="1">
    <location>
        <begin position="1"/>
        <end position="18"/>
    </location>
</feature>
<dbReference type="Pfam" id="PF09982">
    <property type="entry name" value="LpxR"/>
    <property type="match status" value="1"/>
</dbReference>
<proteinExistence type="predicted"/>
<sequence>MKRQVMSLFLLSTISLNADQIAFAVDNDFFVGKDGHFTNGATFAWLEDNEQNGYTDFLIDTLHKFSIELDKSKNYNAGVSLTQIIITPDDTTIVTPQYNDIPYAGYLALSTYLIQSDSNSFIEYAFDLGIVGPASLAESTQDTFHAIIGNDKPAGWNTQLGTQLTANLLVNCGEISWEGKLGDDLDADWFNNAAVSLGNFNTSVLVGTAFRVGRNYVRNFNEHYPCLREEPTLVGVKNHKGFGYSFDTGISGVGVAYNYILNEAKDEGYQTEKENFKMTGFIAADVYYDNHKLSFYYQGQTPAIKEDNSNNYFGGFLYSYKF</sequence>
<evidence type="ECO:0000313" key="2">
    <source>
        <dbReference type="EMBL" id="QOP45815.1"/>
    </source>
</evidence>
<dbReference type="InterPro" id="IPR018707">
    <property type="entry name" value="LpxR"/>
</dbReference>
<dbReference type="Gene3D" id="2.40.128.140">
    <property type="entry name" value="Outer membrane protein"/>
    <property type="match status" value="1"/>
</dbReference>
<evidence type="ECO:0000313" key="3">
    <source>
        <dbReference type="Proteomes" id="UP000593580"/>
    </source>
</evidence>
<dbReference type="Proteomes" id="UP000593580">
    <property type="component" value="Chromosome"/>
</dbReference>
<dbReference type="KEGG" id="spal:FM071_05740"/>
<organism evidence="2 3">
    <name type="scientific">Sulfurimonas paralvinellae</name>
    <dbReference type="NCBI Taxonomy" id="317658"/>
    <lineage>
        <taxon>Bacteria</taxon>
        <taxon>Pseudomonadati</taxon>
        <taxon>Campylobacterota</taxon>
        <taxon>Epsilonproteobacteria</taxon>
        <taxon>Campylobacterales</taxon>
        <taxon>Sulfurimonadaceae</taxon>
        <taxon>Sulfurimonas</taxon>
    </lineage>
</organism>
<accession>A0A7M1B821</accession>
<protein>
    <submittedName>
        <fullName evidence="2">Lipid A deacylase LpxR family protein</fullName>
    </submittedName>
</protein>
<dbReference type="InterPro" id="IPR037107">
    <property type="entry name" value="Put_OMP_sf"/>
</dbReference>
<gene>
    <name evidence="2" type="ORF">FM071_05740</name>
</gene>
<dbReference type="RefSeq" id="WP_193109761.1">
    <property type="nucleotide sequence ID" value="NZ_CP041406.1"/>
</dbReference>
<keyword evidence="3" id="KW-1185">Reference proteome</keyword>
<keyword evidence="1" id="KW-0732">Signal</keyword>
<reference evidence="2 3" key="1">
    <citation type="submission" date="2019-07" db="EMBL/GenBank/DDBJ databases">
        <title>Sulfurimonas paralvinellae sp. nov., a novel mesophilic, hydrogen- and sulfur-oxidizing chemolithoautotroph within the Epsilonproteo- bacteria isolated from a deep-sea hydrothermal vent polychaete nest, reclassification of Thiomicrospira denitrificans as Sulfurimonas denitrificans comb. nov. and emended description of the genus Sulfurimonas.</title>
        <authorList>
            <person name="Wang S."/>
            <person name="Jiang L."/>
            <person name="Shao Z."/>
        </authorList>
    </citation>
    <scope>NUCLEOTIDE SEQUENCE [LARGE SCALE GENOMIC DNA]</scope>
    <source>
        <strain evidence="2 3">GO25</strain>
    </source>
</reference>
<feature type="chain" id="PRO_5032429977" evidence="1">
    <location>
        <begin position="19"/>
        <end position="322"/>
    </location>
</feature>